<feature type="compositionally biased region" description="Basic and acidic residues" evidence="3">
    <location>
        <begin position="113"/>
        <end position="128"/>
    </location>
</feature>
<name>A0A1Q2TRK0_9MURI</name>
<feature type="compositionally biased region" description="Basic and acidic residues" evidence="3">
    <location>
        <begin position="96"/>
        <end position="106"/>
    </location>
</feature>
<dbReference type="InterPro" id="IPR037231">
    <property type="entry name" value="NAP-like_sf"/>
</dbReference>
<accession>A0A1Q2TRK0</accession>
<dbReference type="GO" id="GO:0006334">
    <property type="term" value="P:nucleosome assembly"/>
    <property type="evidence" value="ECO:0007669"/>
    <property type="project" value="InterPro"/>
</dbReference>
<dbReference type="GO" id="GO:0005634">
    <property type="term" value="C:nucleus"/>
    <property type="evidence" value="ECO:0007669"/>
    <property type="project" value="InterPro"/>
</dbReference>
<dbReference type="FunFam" id="3.30.1120.90:FF:000002">
    <property type="entry name" value="Testis-specific Y-encoded-like protein 2"/>
    <property type="match status" value="1"/>
</dbReference>
<evidence type="ECO:0000256" key="1">
    <source>
        <dbReference type="ARBA" id="ARBA00009947"/>
    </source>
</evidence>
<dbReference type="EMBL" id="LC066213">
    <property type="protein sequence ID" value="BAW94262.1"/>
    <property type="molecule type" value="Genomic_DNA"/>
</dbReference>
<dbReference type="SUPFAM" id="SSF143113">
    <property type="entry name" value="NAP-like"/>
    <property type="match status" value="1"/>
</dbReference>
<dbReference type="InterPro" id="IPR002164">
    <property type="entry name" value="NAP_family"/>
</dbReference>
<proteinExistence type="inferred from homology"/>
<evidence type="ECO:0000256" key="3">
    <source>
        <dbReference type="SAM" id="MobiDB-lite"/>
    </source>
</evidence>
<dbReference type="Gene3D" id="3.30.1120.90">
    <property type="entry name" value="Nucleosome assembly protein"/>
    <property type="match status" value="1"/>
</dbReference>
<evidence type="ECO:0000313" key="4">
    <source>
        <dbReference type="EMBL" id="BAW94262.1"/>
    </source>
</evidence>
<protein>
    <submittedName>
        <fullName evidence="4">Testis-specific Y-encoded protein</fullName>
    </submittedName>
</protein>
<sequence length="331" mass="37230">MESPEEGSVGVPAQEFQDLGILESSLLEGGTPIQAPEQSPGAGDNQMVKPLVIGGPVEDWIPLPEVLLHPDTCEEGHVAAVGELKVTEVADVKNEGEEIKQHRQDGEDQQPALEKDPEQACDSKDQHGIQRLPQSRGGTAESRSKMEELELLQLELSFVNACYSGALAQIKTKVAKMRKPHFERRKTIIEGIPGFWAKAMMNHPQMSSIISNQDEDLLSYMLSLEVAEYNPGPRMCRMMFFFRENPYFRNDIVIKDYQLSIIGYKESDSSTIEWIGQAVHGCANCMQDTTRLTFFNWLCAHKFPGSNKIAEIIMDDLWPNPVYYYPKEDHS</sequence>
<gene>
    <name evidence="4" type="primary">TSPY</name>
</gene>
<evidence type="ECO:0000256" key="2">
    <source>
        <dbReference type="RuleBase" id="RU003876"/>
    </source>
</evidence>
<comment type="similarity">
    <text evidence="1 2">Belongs to the nucleosome assembly protein (NAP) family.</text>
</comment>
<dbReference type="AlphaFoldDB" id="A0A1Q2TRK0"/>
<reference evidence="4" key="1">
    <citation type="journal article" date="2016" name="Chromosome Res.">
        <title>Ancestral Y-linked genes were maintained by translocation to the X and Y chromosomes fused to an autosomal pair in the Okinawa spiny rat Tokudaia muenninki.</title>
        <authorList>
            <person name="Murata C."/>
            <person name="Kuroki Y."/>
            <person name="Imoto I."/>
            <person name="Kuroiwa A."/>
        </authorList>
    </citation>
    <scope>NUCLEOTIDE SEQUENCE</scope>
</reference>
<organism evidence="4">
    <name type="scientific">Tokudaia muenninki</name>
    <name type="common">Okinawa island spiny rat</name>
    <dbReference type="NCBI Taxonomy" id="742503"/>
    <lineage>
        <taxon>Eukaryota</taxon>
        <taxon>Metazoa</taxon>
        <taxon>Chordata</taxon>
        <taxon>Craniata</taxon>
        <taxon>Vertebrata</taxon>
        <taxon>Euteleostomi</taxon>
        <taxon>Mammalia</taxon>
        <taxon>Eutheria</taxon>
        <taxon>Euarchontoglires</taxon>
        <taxon>Glires</taxon>
        <taxon>Rodentia</taxon>
        <taxon>Myomorpha</taxon>
        <taxon>Muroidea</taxon>
        <taxon>Muridae</taxon>
        <taxon>Murinae</taxon>
        <taxon>Tokudaia</taxon>
    </lineage>
</organism>
<dbReference type="PANTHER" id="PTHR11875">
    <property type="entry name" value="TESTIS-SPECIFIC Y-ENCODED PROTEIN"/>
    <property type="match status" value="1"/>
</dbReference>
<feature type="region of interest" description="Disordered" evidence="3">
    <location>
        <begin position="96"/>
        <end position="143"/>
    </location>
</feature>
<dbReference type="Pfam" id="PF00956">
    <property type="entry name" value="NAP"/>
    <property type="match status" value="1"/>
</dbReference>
<feature type="region of interest" description="Disordered" evidence="3">
    <location>
        <begin position="22"/>
        <end position="49"/>
    </location>
</feature>
<dbReference type="Gene3D" id="1.20.5.1500">
    <property type="match status" value="1"/>
</dbReference>